<reference evidence="4" key="1">
    <citation type="submission" date="2016-03" db="EMBL/GenBank/DDBJ databases">
        <authorList>
            <person name="Devillers Hugo."/>
        </authorList>
    </citation>
    <scope>NUCLEOTIDE SEQUENCE [LARGE SCALE GENOMIC DNA]</scope>
</reference>
<sequence length="370" mass="41553">MYAQTPPLGQDVLRLRHSSEHGEIPRHAFHRGRDVERYAMNKDDFTAASMGKFSECLFRSGRNKSVSRPLTFKSDLSVHAGDSPRYGSTSSLPAFTRTTSYLRRNSPSANIKSSKSQYEKVADKGLVYQFLNVEDGSAAKPEAQVLHSSQPSITSLSSQDERLPRLVLCDLKDASTVQEGTTRGFSTSSPSSRPNCTPGLTLADEISKFDNCIRGTLTELATKELAMKQASEELESLQKDIHRTQETIKQIQSQLAYQDIKKVQCAFDTENNASFISRFTNNIQSYSEELAAFERHIGKCKVELTNHKATVHKFETTIKLNEMLRDCQDSMCVIDRLREYKGILTDLFALVLIVVLSILLKKFLIHRKGS</sequence>
<gene>
    <name evidence="3" type="ORF">LAME_0B01948G</name>
</gene>
<dbReference type="OrthoDB" id="4036311at2759"/>
<name>A0A1G4ITG3_9SACH</name>
<keyword evidence="2" id="KW-1133">Transmembrane helix</keyword>
<evidence type="ECO:0000256" key="1">
    <source>
        <dbReference type="SAM" id="Coils"/>
    </source>
</evidence>
<evidence type="ECO:0000313" key="3">
    <source>
        <dbReference type="EMBL" id="SCU80189.1"/>
    </source>
</evidence>
<feature type="transmembrane region" description="Helical" evidence="2">
    <location>
        <begin position="340"/>
        <end position="360"/>
    </location>
</feature>
<proteinExistence type="predicted"/>
<keyword evidence="1" id="KW-0175">Coiled coil</keyword>
<evidence type="ECO:0000313" key="4">
    <source>
        <dbReference type="Proteomes" id="UP000191144"/>
    </source>
</evidence>
<dbReference type="AlphaFoldDB" id="A0A1G4ITG3"/>
<feature type="coiled-coil region" evidence="1">
    <location>
        <begin position="220"/>
        <end position="296"/>
    </location>
</feature>
<keyword evidence="4" id="KW-1185">Reference proteome</keyword>
<protein>
    <submittedName>
        <fullName evidence="3">LAME_0B01948g1_1</fullName>
    </submittedName>
</protein>
<organism evidence="3 4">
    <name type="scientific">Lachancea meyersii CBS 8951</name>
    <dbReference type="NCBI Taxonomy" id="1266667"/>
    <lineage>
        <taxon>Eukaryota</taxon>
        <taxon>Fungi</taxon>
        <taxon>Dikarya</taxon>
        <taxon>Ascomycota</taxon>
        <taxon>Saccharomycotina</taxon>
        <taxon>Saccharomycetes</taxon>
        <taxon>Saccharomycetales</taxon>
        <taxon>Saccharomycetaceae</taxon>
        <taxon>Lachancea</taxon>
    </lineage>
</organism>
<accession>A0A1G4ITG3</accession>
<keyword evidence="2" id="KW-0472">Membrane</keyword>
<evidence type="ECO:0000256" key="2">
    <source>
        <dbReference type="SAM" id="Phobius"/>
    </source>
</evidence>
<dbReference type="EMBL" id="LT598478">
    <property type="protein sequence ID" value="SCU80189.1"/>
    <property type="molecule type" value="Genomic_DNA"/>
</dbReference>
<dbReference type="Proteomes" id="UP000191144">
    <property type="component" value="Chromosome B"/>
</dbReference>
<keyword evidence="2" id="KW-0812">Transmembrane</keyword>